<protein>
    <recommendedName>
        <fullName evidence="3 13">Flagellar biosynthetic protein FlhB</fullName>
    </recommendedName>
</protein>
<dbReference type="Pfam" id="PF01312">
    <property type="entry name" value="Bac_export_2"/>
    <property type="match status" value="1"/>
</dbReference>
<feature type="compositionally biased region" description="Basic and acidic residues" evidence="14">
    <location>
        <begin position="7"/>
        <end position="24"/>
    </location>
</feature>
<dbReference type="Gene3D" id="6.10.250.2080">
    <property type="match status" value="1"/>
</dbReference>
<feature type="transmembrane region" description="Helical" evidence="13">
    <location>
        <begin position="93"/>
        <end position="116"/>
    </location>
</feature>
<gene>
    <name evidence="13 15" type="primary">flhB</name>
    <name evidence="15" type="ORF">ACCAA_20133</name>
</gene>
<proteinExistence type="inferred from homology"/>
<feature type="transmembrane region" description="Helical" evidence="13">
    <location>
        <begin position="33"/>
        <end position="54"/>
    </location>
</feature>
<evidence type="ECO:0000256" key="9">
    <source>
        <dbReference type="ARBA" id="ARBA00022989"/>
    </source>
</evidence>
<dbReference type="RefSeq" id="WP_186406327.1">
    <property type="nucleotide sequence ID" value="NZ_FLQX01000094.1"/>
</dbReference>
<keyword evidence="15" id="KW-0966">Cell projection</keyword>
<keyword evidence="9 13" id="KW-1133">Transmembrane helix</keyword>
<evidence type="ECO:0000256" key="2">
    <source>
        <dbReference type="ARBA" id="ARBA00010690"/>
    </source>
</evidence>
<evidence type="ECO:0000256" key="12">
    <source>
        <dbReference type="ARBA" id="ARBA00025078"/>
    </source>
</evidence>
<keyword evidence="16" id="KW-1185">Reference proteome</keyword>
<dbReference type="PRINTS" id="PR00950">
    <property type="entry name" value="TYPE3IMSPROT"/>
</dbReference>
<sequence length="379" mass="41622">MAEESDLERTEPASGRRLEQAREEGQVPRSREVGAFLILIVAAAAFWFLGPWMVQRGAAIFRRGLVFDQELTREPQLMLLRLADISLDAGLTFAPLCVALVVAALLSPFFVGSWNFSPKTLLPDASRMDPLKGLARLVSVTGLVELVKAAFKALLVGGVAVWVLWREREDLLALFAQPSQVGLSSAGHLLSFSFFVIVASMLLIVAVDVPFQIWQYHDKLKMSRQEVKQEGKELEGNPEIKGRIRQLQREAARKRMMAAVPAADVIVTNPTHFAIALAYRSGMRAPKVLAKGMGEVALKIRQLGTESDVPMIEAAPLARALYRHAELDQDIPAALYAAVAEVLAYVYQLNGWRHNGGSYPLPPRDIAVPGELVPEVVNG</sequence>
<keyword evidence="15" id="KW-0282">Flagellum</keyword>
<evidence type="ECO:0000256" key="11">
    <source>
        <dbReference type="ARBA" id="ARBA00023225"/>
    </source>
</evidence>
<evidence type="ECO:0000256" key="14">
    <source>
        <dbReference type="SAM" id="MobiDB-lite"/>
    </source>
</evidence>
<keyword evidence="10 13" id="KW-0472">Membrane</keyword>
<dbReference type="FunFam" id="3.40.1690.10:FF:000001">
    <property type="entry name" value="Flagellar biosynthetic protein FlhB"/>
    <property type="match status" value="1"/>
</dbReference>
<dbReference type="InterPro" id="IPR006135">
    <property type="entry name" value="T3SS_substrate_exporter"/>
</dbReference>
<evidence type="ECO:0000256" key="7">
    <source>
        <dbReference type="ARBA" id="ARBA00022795"/>
    </source>
</evidence>
<evidence type="ECO:0000256" key="6">
    <source>
        <dbReference type="ARBA" id="ARBA00022692"/>
    </source>
</evidence>
<dbReference type="SUPFAM" id="SSF160544">
    <property type="entry name" value="EscU C-terminal domain-like"/>
    <property type="match status" value="1"/>
</dbReference>
<evidence type="ECO:0000256" key="8">
    <source>
        <dbReference type="ARBA" id="ARBA00022927"/>
    </source>
</evidence>
<keyword evidence="6 13" id="KW-0812">Transmembrane</keyword>
<dbReference type="Proteomes" id="UP000199169">
    <property type="component" value="Unassembled WGS sequence"/>
</dbReference>
<dbReference type="PANTHER" id="PTHR30531:SF12">
    <property type="entry name" value="FLAGELLAR BIOSYNTHETIC PROTEIN FLHB"/>
    <property type="match status" value="1"/>
</dbReference>
<keyword evidence="7 13" id="KW-1005">Bacterial flagellum biogenesis</keyword>
<dbReference type="STRING" id="1860102.ACCAA_20133"/>
<organism evidence="15 16">
    <name type="scientific">Candidatus Accumulibacter aalborgensis</name>
    <dbReference type="NCBI Taxonomy" id="1860102"/>
    <lineage>
        <taxon>Bacteria</taxon>
        <taxon>Pseudomonadati</taxon>
        <taxon>Pseudomonadota</taxon>
        <taxon>Betaproteobacteria</taxon>
        <taxon>Candidatus Accumulibacter</taxon>
    </lineage>
</organism>
<dbReference type="GO" id="GO:0009306">
    <property type="term" value="P:protein secretion"/>
    <property type="evidence" value="ECO:0007669"/>
    <property type="project" value="InterPro"/>
</dbReference>
<dbReference type="InterPro" id="IPR029025">
    <property type="entry name" value="T3SS_substrate_exporter_C"/>
</dbReference>
<dbReference type="GO" id="GO:0005886">
    <property type="term" value="C:plasma membrane"/>
    <property type="evidence" value="ECO:0007669"/>
    <property type="project" value="UniProtKB-SubCell"/>
</dbReference>
<keyword evidence="11 13" id="KW-1006">Bacterial flagellum protein export</keyword>
<keyword evidence="4 13" id="KW-0813">Transport</keyword>
<evidence type="ECO:0000313" key="16">
    <source>
        <dbReference type="Proteomes" id="UP000199169"/>
    </source>
</evidence>
<feature type="transmembrane region" description="Helical" evidence="13">
    <location>
        <begin position="185"/>
        <end position="214"/>
    </location>
</feature>
<feature type="transmembrane region" description="Helical" evidence="13">
    <location>
        <begin position="137"/>
        <end position="165"/>
    </location>
</feature>
<keyword evidence="5 13" id="KW-1003">Cell membrane</keyword>
<evidence type="ECO:0000313" key="15">
    <source>
        <dbReference type="EMBL" id="SBT05070.1"/>
    </source>
</evidence>
<evidence type="ECO:0000256" key="4">
    <source>
        <dbReference type="ARBA" id="ARBA00022448"/>
    </source>
</evidence>
<feature type="region of interest" description="Disordered" evidence="14">
    <location>
        <begin position="1"/>
        <end position="24"/>
    </location>
</feature>
<dbReference type="InterPro" id="IPR006136">
    <property type="entry name" value="FlhB"/>
</dbReference>
<comment type="function">
    <text evidence="12 13">Required for formation of the rod structure in the basal body of the flagellar apparatus. Together with FliI and FliH, may constitute the export apparatus of flagellin.</text>
</comment>
<dbReference type="PANTHER" id="PTHR30531">
    <property type="entry name" value="FLAGELLAR BIOSYNTHETIC PROTEIN FLHB"/>
    <property type="match status" value="1"/>
</dbReference>
<dbReference type="NCBIfam" id="TIGR00328">
    <property type="entry name" value="flhB"/>
    <property type="match status" value="1"/>
</dbReference>
<evidence type="ECO:0000256" key="13">
    <source>
        <dbReference type="RuleBase" id="RU364091"/>
    </source>
</evidence>
<dbReference type="AlphaFoldDB" id="A0A1A8XIV1"/>
<comment type="similarity">
    <text evidence="2 13">Belongs to the type III secretion exporter family.</text>
</comment>
<evidence type="ECO:0000256" key="5">
    <source>
        <dbReference type="ARBA" id="ARBA00022475"/>
    </source>
</evidence>
<evidence type="ECO:0000256" key="3">
    <source>
        <dbReference type="ARBA" id="ARBA00021622"/>
    </source>
</evidence>
<comment type="subcellular location">
    <subcellularLocation>
        <location evidence="1">Cell membrane</location>
        <topology evidence="1">Multi-pass membrane protein</topology>
    </subcellularLocation>
</comment>
<reference evidence="15 16" key="1">
    <citation type="submission" date="2016-06" db="EMBL/GenBank/DDBJ databases">
        <authorList>
            <person name="Kjaerup R.B."/>
            <person name="Dalgaard T.S."/>
            <person name="Juul-Madsen H.R."/>
        </authorList>
    </citation>
    <scope>NUCLEOTIDE SEQUENCE [LARGE SCALE GENOMIC DNA]</scope>
    <source>
        <strain evidence="15">3</strain>
    </source>
</reference>
<keyword evidence="15" id="KW-0969">Cilium</keyword>
<keyword evidence="8 13" id="KW-0653">Protein transport</keyword>
<name>A0A1A8XIV1_9PROT</name>
<dbReference type="GO" id="GO:0044780">
    <property type="term" value="P:bacterial-type flagellum assembly"/>
    <property type="evidence" value="ECO:0007669"/>
    <property type="project" value="InterPro"/>
</dbReference>
<dbReference type="EMBL" id="FLQX01000094">
    <property type="protein sequence ID" value="SBT05070.1"/>
    <property type="molecule type" value="Genomic_DNA"/>
</dbReference>
<accession>A0A1A8XIV1</accession>
<evidence type="ECO:0000256" key="10">
    <source>
        <dbReference type="ARBA" id="ARBA00023136"/>
    </source>
</evidence>
<dbReference type="Gene3D" id="3.40.1690.10">
    <property type="entry name" value="secretion proteins EscU"/>
    <property type="match status" value="1"/>
</dbReference>
<evidence type="ECO:0000256" key="1">
    <source>
        <dbReference type="ARBA" id="ARBA00004651"/>
    </source>
</evidence>